<evidence type="ECO:0000259" key="11">
    <source>
        <dbReference type="SMART" id="SM00199"/>
    </source>
</evidence>
<dbReference type="OrthoDB" id="9447832at2759"/>
<keyword evidence="5 10" id="KW-0964">Secreted</keyword>
<keyword evidence="7" id="KW-1015">Disulfide bond</keyword>
<dbReference type="CDD" id="cd00272">
    <property type="entry name" value="Chemokine_CC"/>
    <property type="match status" value="1"/>
</dbReference>
<dbReference type="KEGG" id="dord:105983386"/>
<evidence type="ECO:0000256" key="6">
    <source>
        <dbReference type="ARBA" id="ARBA00022729"/>
    </source>
</evidence>
<comment type="function">
    <text evidence="8">Monokine with inflammatory and chemokinetic properties. Binds to CCR1, CCR4 and CCR5. One of the major HIV-suppressive factors produced by CD8+ T-cells. Recombinant MIP-1-alpha induces a dose-dependent inhibition of different strains of HIV-1, HIV-2, and simian immunodeficiency virus (SIV).</text>
</comment>
<dbReference type="PROSITE" id="PS51257">
    <property type="entry name" value="PROKAR_LIPOPROTEIN"/>
    <property type="match status" value="1"/>
</dbReference>
<dbReference type="Proteomes" id="UP000081671">
    <property type="component" value="Unplaced"/>
</dbReference>
<evidence type="ECO:0000256" key="8">
    <source>
        <dbReference type="ARBA" id="ARBA00044740"/>
    </source>
</evidence>
<dbReference type="Pfam" id="PF00048">
    <property type="entry name" value="IL8"/>
    <property type="match status" value="1"/>
</dbReference>
<dbReference type="InParanoid" id="A0A1S3EW96"/>
<dbReference type="SMART" id="SM00199">
    <property type="entry name" value="SCY"/>
    <property type="match status" value="1"/>
</dbReference>
<dbReference type="GO" id="GO:0006954">
    <property type="term" value="P:inflammatory response"/>
    <property type="evidence" value="ECO:0007669"/>
    <property type="project" value="TreeGrafter"/>
</dbReference>
<evidence type="ECO:0000256" key="2">
    <source>
        <dbReference type="ARBA" id="ARBA00010868"/>
    </source>
</evidence>
<evidence type="ECO:0000256" key="7">
    <source>
        <dbReference type="ARBA" id="ARBA00023157"/>
    </source>
</evidence>
<name>A0A1S3EW96_DIPOR</name>
<evidence type="ECO:0000256" key="4">
    <source>
        <dbReference type="ARBA" id="ARBA00022514"/>
    </source>
</evidence>
<feature type="domain" description="Chemokine interleukin-8-like" evidence="11">
    <location>
        <begin position="28"/>
        <end position="86"/>
    </location>
</feature>
<dbReference type="InterPro" id="IPR001811">
    <property type="entry name" value="Chemokine_IL8-like_dom"/>
</dbReference>
<keyword evidence="3 10" id="KW-0145">Chemotaxis</keyword>
<evidence type="ECO:0000313" key="13">
    <source>
        <dbReference type="RefSeq" id="XP_012868686.1"/>
    </source>
</evidence>
<dbReference type="GO" id="GO:0070098">
    <property type="term" value="P:chemokine-mediated signaling pathway"/>
    <property type="evidence" value="ECO:0007669"/>
    <property type="project" value="TreeGrafter"/>
</dbReference>
<comment type="subunit">
    <text evidence="9">Self-associates. Also heterodimer of MIP-1-alpha(4-69) and MIP-1-beta(3-69). Interacts with CCR1.</text>
</comment>
<dbReference type="RefSeq" id="XP_012868686.1">
    <property type="nucleotide sequence ID" value="XM_013013232.1"/>
</dbReference>
<dbReference type="GO" id="GO:0048020">
    <property type="term" value="F:CCR chemokine receptor binding"/>
    <property type="evidence" value="ECO:0007669"/>
    <property type="project" value="TreeGrafter"/>
</dbReference>
<keyword evidence="6 10" id="KW-0732">Signal</keyword>
<dbReference type="GO" id="GO:0030335">
    <property type="term" value="P:positive regulation of cell migration"/>
    <property type="evidence" value="ECO:0007669"/>
    <property type="project" value="TreeGrafter"/>
</dbReference>
<dbReference type="GO" id="GO:0005615">
    <property type="term" value="C:extracellular space"/>
    <property type="evidence" value="ECO:0007669"/>
    <property type="project" value="UniProtKB-KW"/>
</dbReference>
<comment type="subcellular location">
    <subcellularLocation>
        <location evidence="1 10">Secreted</location>
    </subcellularLocation>
</comment>
<dbReference type="PROSITE" id="PS00472">
    <property type="entry name" value="SMALL_CYTOKINES_CC"/>
    <property type="match status" value="1"/>
</dbReference>
<evidence type="ECO:0000256" key="9">
    <source>
        <dbReference type="ARBA" id="ARBA00046726"/>
    </source>
</evidence>
<evidence type="ECO:0000256" key="1">
    <source>
        <dbReference type="ARBA" id="ARBA00004613"/>
    </source>
</evidence>
<feature type="chain" id="PRO_5010004159" description="C-C motif chemokine" evidence="10">
    <location>
        <begin position="21"/>
        <end position="90"/>
    </location>
</feature>
<dbReference type="PANTHER" id="PTHR12015:SF183">
    <property type="entry name" value="C-C MOTIF CHEMOKINE 3"/>
    <property type="match status" value="1"/>
</dbReference>
<evidence type="ECO:0000313" key="12">
    <source>
        <dbReference type="Proteomes" id="UP000081671"/>
    </source>
</evidence>
<dbReference type="InterPro" id="IPR036048">
    <property type="entry name" value="Interleukin_8-like_sf"/>
</dbReference>
<evidence type="ECO:0000256" key="3">
    <source>
        <dbReference type="ARBA" id="ARBA00022500"/>
    </source>
</evidence>
<dbReference type="SUPFAM" id="SSF54117">
    <property type="entry name" value="Interleukin 8-like chemokines"/>
    <property type="match status" value="1"/>
</dbReference>
<protein>
    <recommendedName>
        <fullName evidence="10">C-C motif chemokine</fullName>
    </recommendedName>
</protein>
<dbReference type="PANTHER" id="PTHR12015">
    <property type="entry name" value="SMALL INDUCIBLE CYTOKINE A"/>
    <property type="match status" value="1"/>
</dbReference>
<dbReference type="FunFam" id="2.40.50.40:FF:000002">
    <property type="entry name" value="C-C motif chemokine"/>
    <property type="match status" value="1"/>
</dbReference>
<dbReference type="InterPro" id="IPR039809">
    <property type="entry name" value="Chemokine_b/g/d"/>
</dbReference>
<sequence>MKGLLVFLFVLLCTTSLCSCEKDKIYTPPTCCFSYVSQPIPLNHMASYYKTSGACLKEGIIFLTKKGRHICANPSDAWVQKHIQKLDMNP</sequence>
<dbReference type="InterPro" id="IPR000827">
    <property type="entry name" value="Chemokine_CC_CS"/>
</dbReference>
<evidence type="ECO:0000256" key="5">
    <source>
        <dbReference type="ARBA" id="ARBA00022525"/>
    </source>
</evidence>
<organism evidence="12 13">
    <name type="scientific">Dipodomys ordii</name>
    <name type="common">Ord's kangaroo rat</name>
    <dbReference type="NCBI Taxonomy" id="10020"/>
    <lineage>
        <taxon>Eukaryota</taxon>
        <taxon>Metazoa</taxon>
        <taxon>Chordata</taxon>
        <taxon>Craniata</taxon>
        <taxon>Vertebrata</taxon>
        <taxon>Euteleostomi</taxon>
        <taxon>Mammalia</taxon>
        <taxon>Eutheria</taxon>
        <taxon>Euarchontoglires</taxon>
        <taxon>Glires</taxon>
        <taxon>Rodentia</taxon>
        <taxon>Castorimorpha</taxon>
        <taxon>Heteromyidae</taxon>
        <taxon>Dipodomyinae</taxon>
        <taxon>Dipodomys</taxon>
    </lineage>
</organism>
<dbReference type="GO" id="GO:0008009">
    <property type="term" value="F:chemokine activity"/>
    <property type="evidence" value="ECO:0007669"/>
    <property type="project" value="InterPro"/>
</dbReference>
<dbReference type="GO" id="GO:0061844">
    <property type="term" value="P:antimicrobial humoral immune response mediated by antimicrobial peptide"/>
    <property type="evidence" value="ECO:0007669"/>
    <property type="project" value="TreeGrafter"/>
</dbReference>
<proteinExistence type="inferred from homology"/>
<keyword evidence="4 10" id="KW-0202">Cytokine</keyword>
<gene>
    <name evidence="13" type="primary">LOC105983386</name>
</gene>
<feature type="signal peptide" evidence="10">
    <location>
        <begin position="1"/>
        <end position="20"/>
    </location>
</feature>
<evidence type="ECO:0000256" key="10">
    <source>
        <dbReference type="RuleBase" id="RU361150"/>
    </source>
</evidence>
<accession>A0A1S3EW96</accession>
<comment type="similarity">
    <text evidence="2 10">Belongs to the intercrine beta (chemokine CC) family.</text>
</comment>
<keyword evidence="12" id="KW-1185">Reference proteome</keyword>
<reference evidence="13" key="1">
    <citation type="submission" date="2025-08" db="UniProtKB">
        <authorList>
            <consortium name="RefSeq"/>
        </authorList>
    </citation>
    <scope>IDENTIFICATION</scope>
    <source>
        <tissue evidence="13">Kidney</tissue>
    </source>
</reference>
<dbReference type="AlphaFoldDB" id="A0A1S3EW96"/>
<dbReference type="Gene3D" id="2.40.50.40">
    <property type="match status" value="1"/>
</dbReference>
<dbReference type="GeneID" id="105983386"/>